<organism evidence="2">
    <name type="scientific">Oryza sativa subsp. japonica</name>
    <name type="common">Rice</name>
    <dbReference type="NCBI Taxonomy" id="39947"/>
    <lineage>
        <taxon>Eukaryota</taxon>
        <taxon>Viridiplantae</taxon>
        <taxon>Streptophyta</taxon>
        <taxon>Embryophyta</taxon>
        <taxon>Tracheophyta</taxon>
        <taxon>Spermatophyta</taxon>
        <taxon>Magnoliopsida</taxon>
        <taxon>Liliopsida</taxon>
        <taxon>Poales</taxon>
        <taxon>Poaceae</taxon>
        <taxon>BOP clade</taxon>
        <taxon>Oryzoideae</taxon>
        <taxon>Oryzeae</taxon>
        <taxon>Oryzinae</taxon>
        <taxon>Oryza</taxon>
        <taxon>Oryza sativa</taxon>
    </lineage>
</organism>
<feature type="transmembrane region" description="Helical" evidence="1">
    <location>
        <begin position="80"/>
        <end position="102"/>
    </location>
</feature>
<keyword evidence="1" id="KW-0812">Transmembrane</keyword>
<proteinExistence type="predicted"/>
<evidence type="ECO:0000313" key="2">
    <source>
        <dbReference type="EMBL" id="EAZ40968.1"/>
    </source>
</evidence>
<reference evidence="2" key="2">
    <citation type="submission" date="2008-12" db="EMBL/GenBank/DDBJ databases">
        <title>Improved gene annotation of the rice (Oryza sativa) genomes.</title>
        <authorList>
            <person name="Wang J."/>
            <person name="Li R."/>
            <person name="Fan W."/>
            <person name="Huang Q."/>
            <person name="Zhang J."/>
            <person name="Zhou Y."/>
            <person name="Hu Y."/>
            <person name="Zi S."/>
            <person name="Li J."/>
            <person name="Ni P."/>
            <person name="Zheng H."/>
            <person name="Zhang Y."/>
            <person name="Zhao M."/>
            <person name="Hao Q."/>
            <person name="McDermott J."/>
            <person name="Samudrala R."/>
            <person name="Kristiansen K."/>
            <person name="Wong G.K.-S."/>
        </authorList>
    </citation>
    <scope>NUCLEOTIDE SEQUENCE</scope>
</reference>
<dbReference type="AlphaFoldDB" id="A3BN29"/>
<reference evidence="2" key="1">
    <citation type="journal article" date="2005" name="PLoS Biol.">
        <title>The genomes of Oryza sativa: a history of duplications.</title>
        <authorList>
            <person name="Yu J."/>
            <person name="Wang J."/>
            <person name="Lin W."/>
            <person name="Li S."/>
            <person name="Li H."/>
            <person name="Zhou J."/>
            <person name="Ni P."/>
            <person name="Dong W."/>
            <person name="Hu S."/>
            <person name="Zeng C."/>
            <person name="Zhang J."/>
            <person name="Zhang Y."/>
            <person name="Li R."/>
            <person name="Xu Z."/>
            <person name="Li S."/>
            <person name="Li X."/>
            <person name="Zheng H."/>
            <person name="Cong L."/>
            <person name="Lin L."/>
            <person name="Yin J."/>
            <person name="Geng J."/>
            <person name="Li G."/>
            <person name="Shi J."/>
            <person name="Liu J."/>
            <person name="Lv H."/>
            <person name="Li J."/>
            <person name="Wang J."/>
            <person name="Deng Y."/>
            <person name="Ran L."/>
            <person name="Shi X."/>
            <person name="Wang X."/>
            <person name="Wu Q."/>
            <person name="Li C."/>
            <person name="Ren X."/>
            <person name="Wang J."/>
            <person name="Wang X."/>
            <person name="Li D."/>
            <person name="Liu D."/>
            <person name="Zhang X."/>
            <person name="Ji Z."/>
            <person name="Zhao W."/>
            <person name="Sun Y."/>
            <person name="Zhang Z."/>
            <person name="Bao J."/>
            <person name="Han Y."/>
            <person name="Dong L."/>
            <person name="Ji J."/>
            <person name="Chen P."/>
            <person name="Wu S."/>
            <person name="Liu J."/>
            <person name="Xiao Y."/>
            <person name="Bu D."/>
            <person name="Tan J."/>
            <person name="Yang L."/>
            <person name="Ye C."/>
            <person name="Zhang J."/>
            <person name="Xu J."/>
            <person name="Zhou Y."/>
            <person name="Yu Y."/>
            <person name="Zhang B."/>
            <person name="Zhuang S."/>
            <person name="Wei H."/>
            <person name="Liu B."/>
            <person name="Lei M."/>
            <person name="Yu H."/>
            <person name="Li Y."/>
            <person name="Xu H."/>
            <person name="Wei S."/>
            <person name="He X."/>
            <person name="Fang L."/>
            <person name="Zhang Z."/>
            <person name="Zhang Y."/>
            <person name="Huang X."/>
            <person name="Su Z."/>
            <person name="Tong W."/>
            <person name="Li J."/>
            <person name="Tong Z."/>
            <person name="Li S."/>
            <person name="Ye J."/>
            <person name="Wang L."/>
            <person name="Fang L."/>
            <person name="Lei T."/>
            <person name="Chen C."/>
            <person name="Chen H."/>
            <person name="Xu Z."/>
            <person name="Li H."/>
            <person name="Huang H."/>
            <person name="Zhang F."/>
            <person name="Xu H."/>
            <person name="Li N."/>
            <person name="Zhao C."/>
            <person name="Li S."/>
            <person name="Dong L."/>
            <person name="Huang Y."/>
            <person name="Li L."/>
            <person name="Xi Y."/>
            <person name="Qi Q."/>
            <person name="Li W."/>
            <person name="Zhang B."/>
            <person name="Hu W."/>
            <person name="Zhang Y."/>
            <person name="Tian X."/>
            <person name="Jiao Y."/>
            <person name="Liang X."/>
            <person name="Jin J."/>
            <person name="Gao L."/>
            <person name="Zheng W."/>
            <person name="Hao B."/>
            <person name="Liu S."/>
            <person name="Wang W."/>
            <person name="Yuan L."/>
            <person name="Cao M."/>
            <person name="McDermott J."/>
            <person name="Samudrala R."/>
            <person name="Wang J."/>
            <person name="Wong G.K."/>
            <person name="Yang H."/>
        </authorList>
    </citation>
    <scope>NUCLEOTIDE SEQUENCE [LARGE SCALE GENOMIC DNA]</scope>
</reference>
<gene>
    <name evidence="2" type="ORF">OsJ_25450</name>
</gene>
<dbReference type="Proteomes" id="UP000007752">
    <property type="component" value="Chromosome 7"/>
</dbReference>
<name>A3BN29_ORYSJ</name>
<keyword evidence="1" id="KW-1133">Transmembrane helix</keyword>
<keyword evidence="1" id="KW-0472">Membrane</keyword>
<protein>
    <submittedName>
        <fullName evidence="2">Uncharacterized protein</fullName>
    </submittedName>
</protein>
<feature type="transmembrane region" description="Helical" evidence="1">
    <location>
        <begin position="50"/>
        <end position="68"/>
    </location>
</feature>
<accession>A3BN29</accession>
<evidence type="ECO:0000256" key="1">
    <source>
        <dbReference type="SAM" id="Phobius"/>
    </source>
</evidence>
<dbReference type="EMBL" id="CM000144">
    <property type="protein sequence ID" value="EAZ40968.1"/>
    <property type="molecule type" value="Genomic_DNA"/>
</dbReference>
<sequence length="138" mass="14726">MDARRRPAATAAAAAAAPADAQPRARPAAAVAAAEAADAELVLRAPNLRVVAAAMVAFLAPFSYLAFVHYPLDAALRRSILICGAMSFGGFVVVLRLVPVAARYLLRRGMWGKDINKRGLPMGEIRVLVTDCISERWL</sequence>